<comment type="catalytic activity">
    <reaction evidence="9">
        <text>prostaglandin F2alpha + NADP(+) = prostaglandin H2 + NADPH + H(+)</text>
        <dbReference type="Rhea" id="RHEA:45312"/>
        <dbReference type="ChEBI" id="CHEBI:15378"/>
        <dbReference type="ChEBI" id="CHEBI:57404"/>
        <dbReference type="ChEBI" id="CHEBI:57405"/>
        <dbReference type="ChEBI" id="CHEBI:57783"/>
        <dbReference type="ChEBI" id="CHEBI:58349"/>
    </reaction>
</comment>
<accession>A0AAD5ALF5</accession>
<keyword evidence="5" id="KW-0521">NADP</keyword>
<dbReference type="InterPro" id="IPR018170">
    <property type="entry name" value="Aldo/ket_reductase_CS"/>
</dbReference>
<dbReference type="Proteomes" id="UP001205998">
    <property type="component" value="Unassembled WGS sequence"/>
</dbReference>
<dbReference type="PANTHER" id="PTHR11732">
    <property type="entry name" value="ALDO/KETO REDUCTASE"/>
    <property type="match status" value="1"/>
</dbReference>
<dbReference type="PROSITE" id="PS00062">
    <property type="entry name" value="ALDOKETO_REDUCTASE_2"/>
    <property type="match status" value="2"/>
</dbReference>
<evidence type="ECO:0000256" key="6">
    <source>
        <dbReference type="ARBA" id="ARBA00023002"/>
    </source>
</evidence>
<dbReference type="EMBL" id="MU551697">
    <property type="protein sequence ID" value="KAI5617990.1"/>
    <property type="molecule type" value="Genomic_DNA"/>
</dbReference>
<sequence length="574" mass="64411">MQTSVKLNTGAEMPLVGLGSWKSKPGEVTEAVKAAIAAGYRHIDGAHVYLNEKEVGEGIRTMINKGVVKREELFVVSKLWCTFHQKSAVKGACQQTLSDLQLDYLDLYLIHWPMGLKPGPDYFALDSEGFSISDDTNFLDTWEGMEELVDAGLVKAIGISNFNREQIEALLNKPGLKYKPANHQIECNPYLTQEKLIPFCQSKGITVTAYSPLGSPDRPWAKPEDPSLLEEPKIKAIAEKHKKTTAQVLIRFQVQRNVVVIPKSVTPSRIKENIQSKPGEVAEAVKAAIAVGYRHIDGAYVYHNEEEVGEGIKTMIKQGVVKRKELFVVKFRFFPQLWSTFHKKSAVKGACLKTLNDLDLDYLDLYLVHLPTGFKPGPDDFPLDSEGFAISDDTSFLETWEGMEELVDAGLVKAIGISNFNQAQIEAILNKPGLKYKPANNQIECHPYLTQDKLIAFCQSKGITVTAYSPLGSPDRPWAKPGDPSLLEEPKIKDIAAKHKKTTAQVLIRFHVQRNVVVIPKSVNPSRIKENFQVLDFKLSDDEMKTILSFNKNYRFCPMEWGSKHKDYSFHAEY</sequence>
<name>A0AAD5ALF5_SILAS</name>
<dbReference type="InterPro" id="IPR036812">
    <property type="entry name" value="NAD(P)_OxRdtase_dom_sf"/>
</dbReference>
<comment type="catalytic activity">
    <reaction evidence="10">
        <text>an alditol + NADP(+) = an aldose + NADPH + H(+)</text>
        <dbReference type="Rhea" id="RHEA:12789"/>
        <dbReference type="Rhea" id="RHEA-COMP:9554"/>
        <dbReference type="Rhea" id="RHEA-COMP:9555"/>
        <dbReference type="ChEBI" id="CHEBI:15378"/>
        <dbReference type="ChEBI" id="CHEBI:15693"/>
        <dbReference type="ChEBI" id="CHEBI:17522"/>
        <dbReference type="ChEBI" id="CHEBI:57783"/>
        <dbReference type="ChEBI" id="CHEBI:58349"/>
        <dbReference type="EC" id="1.1.1.21"/>
    </reaction>
</comment>
<evidence type="ECO:0000313" key="13">
    <source>
        <dbReference type="Proteomes" id="UP001205998"/>
    </source>
</evidence>
<feature type="domain" description="NADP-dependent oxidoreductase" evidence="11">
    <location>
        <begin position="18"/>
        <end position="276"/>
    </location>
</feature>
<comment type="subunit">
    <text evidence="3">Monomer.</text>
</comment>
<evidence type="ECO:0000256" key="2">
    <source>
        <dbReference type="ARBA" id="ARBA00007905"/>
    </source>
</evidence>
<comment type="similarity">
    <text evidence="2">Belongs to the aldo/keto reductase family.</text>
</comment>
<dbReference type="Pfam" id="PF00248">
    <property type="entry name" value="Aldo_ket_red"/>
    <property type="match status" value="2"/>
</dbReference>
<dbReference type="Gene3D" id="3.20.20.100">
    <property type="entry name" value="NADP-dependent oxidoreductase domain"/>
    <property type="match status" value="2"/>
</dbReference>
<feature type="non-terminal residue" evidence="12">
    <location>
        <position position="574"/>
    </location>
</feature>
<reference evidence="12" key="1">
    <citation type="submission" date="2018-07" db="EMBL/GenBank/DDBJ databases">
        <title>Comparative genomics of catfishes provides insights into carnivory and benthic adaptation.</title>
        <authorList>
            <person name="Zhang Y."/>
            <person name="Wang D."/>
            <person name="Peng Z."/>
            <person name="Zheng S."/>
            <person name="Shao F."/>
            <person name="Tao W."/>
        </authorList>
    </citation>
    <scope>NUCLEOTIDE SEQUENCE</scope>
    <source>
        <strain evidence="12">Chongqing</strain>
    </source>
</reference>
<comment type="subcellular location">
    <subcellularLocation>
        <location evidence="1">Cytoplasm</location>
    </subcellularLocation>
</comment>
<evidence type="ECO:0000256" key="3">
    <source>
        <dbReference type="ARBA" id="ARBA00011245"/>
    </source>
</evidence>
<gene>
    <name evidence="12" type="ORF">C0J50_22579</name>
</gene>
<keyword evidence="6" id="KW-0560">Oxidoreductase</keyword>
<comment type="caution">
    <text evidence="12">The sequence shown here is derived from an EMBL/GenBank/DDBJ whole genome shotgun (WGS) entry which is preliminary data.</text>
</comment>
<proteinExistence type="inferred from homology"/>
<protein>
    <recommendedName>
        <fullName evidence="8">aldose reductase</fullName>
        <ecNumber evidence="8">1.1.1.21</ecNumber>
    </recommendedName>
    <alternativeName>
        <fullName evidence="7">Aldehyde reductase</fullName>
    </alternativeName>
</protein>
<dbReference type="PROSITE" id="PS00063">
    <property type="entry name" value="ALDOKETO_REDUCTASE_3"/>
    <property type="match status" value="1"/>
</dbReference>
<dbReference type="GO" id="GO:0016491">
    <property type="term" value="F:oxidoreductase activity"/>
    <property type="evidence" value="ECO:0007669"/>
    <property type="project" value="UniProtKB-KW"/>
</dbReference>
<dbReference type="InterPro" id="IPR023210">
    <property type="entry name" value="NADP_OxRdtase_dom"/>
</dbReference>
<dbReference type="InterPro" id="IPR020471">
    <property type="entry name" value="AKR"/>
</dbReference>
<organism evidence="12 13">
    <name type="scientific">Silurus asotus</name>
    <name type="common">Amur catfish</name>
    <name type="synonym">Parasilurus asotus</name>
    <dbReference type="NCBI Taxonomy" id="30991"/>
    <lineage>
        <taxon>Eukaryota</taxon>
        <taxon>Metazoa</taxon>
        <taxon>Chordata</taxon>
        <taxon>Craniata</taxon>
        <taxon>Vertebrata</taxon>
        <taxon>Euteleostomi</taxon>
        <taxon>Actinopterygii</taxon>
        <taxon>Neopterygii</taxon>
        <taxon>Teleostei</taxon>
        <taxon>Ostariophysi</taxon>
        <taxon>Siluriformes</taxon>
        <taxon>Siluridae</taxon>
        <taxon>Silurus</taxon>
    </lineage>
</organism>
<dbReference type="PROSITE" id="PS00798">
    <property type="entry name" value="ALDOKETO_REDUCTASE_1"/>
    <property type="match status" value="2"/>
</dbReference>
<dbReference type="SUPFAM" id="SSF51430">
    <property type="entry name" value="NAD(P)-linked oxidoreductase"/>
    <property type="match status" value="2"/>
</dbReference>
<dbReference type="PRINTS" id="PR00069">
    <property type="entry name" value="ALDKETRDTASE"/>
</dbReference>
<dbReference type="FunFam" id="3.20.20.100:FF:000009">
    <property type="entry name" value="Aldo-keto reductase family 1 member B1"/>
    <property type="match status" value="2"/>
</dbReference>
<dbReference type="AlphaFoldDB" id="A0AAD5ALF5"/>
<keyword evidence="13" id="KW-1185">Reference proteome</keyword>
<evidence type="ECO:0000256" key="7">
    <source>
        <dbReference type="ARBA" id="ARBA00029846"/>
    </source>
</evidence>
<evidence type="ECO:0000256" key="10">
    <source>
        <dbReference type="ARBA" id="ARBA00051000"/>
    </source>
</evidence>
<evidence type="ECO:0000256" key="9">
    <source>
        <dbReference type="ARBA" id="ARBA00050342"/>
    </source>
</evidence>
<dbReference type="EC" id="1.1.1.21" evidence="8"/>
<evidence type="ECO:0000256" key="1">
    <source>
        <dbReference type="ARBA" id="ARBA00004496"/>
    </source>
</evidence>
<evidence type="ECO:0000313" key="12">
    <source>
        <dbReference type="EMBL" id="KAI5617990.1"/>
    </source>
</evidence>
<dbReference type="GO" id="GO:0005737">
    <property type="term" value="C:cytoplasm"/>
    <property type="evidence" value="ECO:0007669"/>
    <property type="project" value="UniProtKB-SubCell"/>
</dbReference>
<evidence type="ECO:0000256" key="4">
    <source>
        <dbReference type="ARBA" id="ARBA00022490"/>
    </source>
</evidence>
<evidence type="ECO:0000259" key="11">
    <source>
        <dbReference type="Pfam" id="PF00248"/>
    </source>
</evidence>
<feature type="domain" description="NADP-dependent oxidoreductase" evidence="11">
    <location>
        <begin position="278"/>
        <end position="550"/>
    </location>
</feature>
<evidence type="ECO:0000256" key="5">
    <source>
        <dbReference type="ARBA" id="ARBA00022857"/>
    </source>
</evidence>
<evidence type="ECO:0000256" key="8">
    <source>
        <dbReference type="ARBA" id="ARBA00038955"/>
    </source>
</evidence>
<keyword evidence="4" id="KW-0963">Cytoplasm</keyword>